<keyword evidence="5" id="KW-1185">Reference proteome</keyword>
<feature type="compositionally biased region" description="Gly residues" evidence="2">
    <location>
        <begin position="649"/>
        <end position="662"/>
    </location>
</feature>
<dbReference type="PROSITE" id="PS00674">
    <property type="entry name" value="AAA"/>
    <property type="match status" value="1"/>
</dbReference>
<dbReference type="Pfam" id="PF00004">
    <property type="entry name" value="AAA"/>
    <property type="match status" value="1"/>
</dbReference>
<evidence type="ECO:0000313" key="4">
    <source>
        <dbReference type="EMBL" id="MDC3984963.1"/>
    </source>
</evidence>
<feature type="region of interest" description="Disordered" evidence="2">
    <location>
        <begin position="629"/>
        <end position="662"/>
    </location>
</feature>
<dbReference type="GO" id="GO:0005524">
    <property type="term" value="F:ATP binding"/>
    <property type="evidence" value="ECO:0007669"/>
    <property type="project" value="UniProtKB-KW"/>
</dbReference>
<comment type="caution">
    <text evidence="4">The sequence shown here is derived from an EMBL/GenBank/DDBJ whole genome shotgun (WGS) entry which is preliminary data.</text>
</comment>
<dbReference type="InterPro" id="IPR003960">
    <property type="entry name" value="ATPase_AAA_CS"/>
</dbReference>
<organism evidence="4 5">
    <name type="scientific">Polyangium jinanense</name>
    <dbReference type="NCBI Taxonomy" id="2829994"/>
    <lineage>
        <taxon>Bacteria</taxon>
        <taxon>Pseudomonadati</taxon>
        <taxon>Myxococcota</taxon>
        <taxon>Polyangia</taxon>
        <taxon>Polyangiales</taxon>
        <taxon>Polyangiaceae</taxon>
        <taxon>Polyangium</taxon>
    </lineage>
</organism>
<sequence length="662" mass="71299">MSRPLVSLAPLGDAEAFQDALFNAQDQTLRALLEAWPALSLEPLAEVLDRRVSDLRIKVVAISERTPVFWPPGLRLKAVAARAEAPAPAPVVAPAAPAPKPSPAPATEGHPQAISEAQAVEIAYGDEIEQVASFLRAGLSAMVICDKLVVRHLWPRIVSAARLDRVVLELPPEDAEAAIVPRGLRQMQIARLRELIFGLKEGQVLVLPHLDLLVAATERGMSSEAREITELLYEAPDRPLLAFVDRSLVVPEVVAARFSVRISLSGLPREVSVDGRRAPVGVALVTQRERAMFADYSPAELFKQVAGLNPIRLRDAIAYAVQIEARRGHGEANPSRVARLYESIRVFKAQTSEDFVIPDVTMDDIGGYEDVKTLLSRAIKLLAGVFQLPDDKLRRELIPRGFLFHGPPGTGKTLFAKAIANQMNATIRVVSGPEVTDMYVGESERKLRAIFAEARRNAPSVVVFDEFDSIAARRSGRDDGGSRAGNALVAQILTEMDGFRPDVPMLVIGTTNRLNLIDEALLRPSRFQPIAIGLPDEAARRRIAEVHAKHFRIEASPALLDVIAEATHGMNGDQIRSIFRDACVGLFCETPPAPATPERIGFLVGRIRAAADEQRLEGAAPIVAVAARAPSGPGPRRPSGALFTLSSGNGPGGNGTSGGGST</sequence>
<gene>
    <name evidence="4" type="ORF">KEG57_31075</name>
</gene>
<dbReference type="Gene3D" id="3.40.50.300">
    <property type="entry name" value="P-loop containing nucleotide triphosphate hydrolases"/>
    <property type="match status" value="1"/>
</dbReference>
<accession>A0A9X3XA42</accession>
<dbReference type="InterPro" id="IPR027417">
    <property type="entry name" value="P-loop_NTPase"/>
</dbReference>
<dbReference type="InterPro" id="IPR003959">
    <property type="entry name" value="ATPase_AAA_core"/>
</dbReference>
<dbReference type="Gene3D" id="1.10.8.60">
    <property type="match status" value="1"/>
</dbReference>
<dbReference type="AlphaFoldDB" id="A0A9X3XA42"/>
<reference evidence="4 5" key="1">
    <citation type="submission" date="2021-04" db="EMBL/GenBank/DDBJ databases">
        <title>Genome analysis of Polyangium sp.</title>
        <authorList>
            <person name="Li Y."/>
            <person name="Wang J."/>
        </authorList>
    </citation>
    <scope>NUCLEOTIDE SEQUENCE [LARGE SCALE GENOMIC DNA]</scope>
    <source>
        <strain evidence="4 5">SDU14</strain>
    </source>
</reference>
<evidence type="ECO:0000256" key="1">
    <source>
        <dbReference type="RuleBase" id="RU003651"/>
    </source>
</evidence>
<dbReference type="InterPro" id="IPR003593">
    <property type="entry name" value="AAA+_ATPase"/>
</dbReference>
<evidence type="ECO:0000259" key="3">
    <source>
        <dbReference type="SMART" id="SM00382"/>
    </source>
</evidence>
<dbReference type="Proteomes" id="UP001151081">
    <property type="component" value="Unassembled WGS sequence"/>
</dbReference>
<feature type="domain" description="AAA+ ATPase" evidence="3">
    <location>
        <begin position="398"/>
        <end position="536"/>
    </location>
</feature>
<dbReference type="EMBL" id="JAGTJJ010000025">
    <property type="protein sequence ID" value="MDC3984963.1"/>
    <property type="molecule type" value="Genomic_DNA"/>
</dbReference>
<dbReference type="RefSeq" id="WP_272422822.1">
    <property type="nucleotide sequence ID" value="NZ_JAGTJJ010000025.1"/>
</dbReference>
<protein>
    <submittedName>
        <fullName evidence="4">ATP-binding protein</fullName>
    </submittedName>
</protein>
<feature type="compositionally biased region" description="Pro residues" evidence="2">
    <location>
        <begin position="90"/>
        <end position="104"/>
    </location>
</feature>
<dbReference type="PANTHER" id="PTHR23077">
    <property type="entry name" value="AAA-FAMILY ATPASE"/>
    <property type="match status" value="1"/>
</dbReference>
<keyword evidence="1 4" id="KW-0067">ATP-binding</keyword>
<dbReference type="GO" id="GO:0016887">
    <property type="term" value="F:ATP hydrolysis activity"/>
    <property type="evidence" value="ECO:0007669"/>
    <property type="project" value="InterPro"/>
</dbReference>
<name>A0A9X3XA42_9BACT</name>
<evidence type="ECO:0000256" key="2">
    <source>
        <dbReference type="SAM" id="MobiDB-lite"/>
    </source>
</evidence>
<dbReference type="InterPro" id="IPR050168">
    <property type="entry name" value="AAA_ATPase_domain"/>
</dbReference>
<dbReference type="SUPFAM" id="SSF52540">
    <property type="entry name" value="P-loop containing nucleoside triphosphate hydrolases"/>
    <property type="match status" value="1"/>
</dbReference>
<evidence type="ECO:0000313" key="5">
    <source>
        <dbReference type="Proteomes" id="UP001151081"/>
    </source>
</evidence>
<comment type="similarity">
    <text evidence="1">Belongs to the AAA ATPase family.</text>
</comment>
<proteinExistence type="inferred from homology"/>
<dbReference type="SMART" id="SM00382">
    <property type="entry name" value="AAA"/>
    <property type="match status" value="1"/>
</dbReference>
<feature type="region of interest" description="Disordered" evidence="2">
    <location>
        <begin position="90"/>
        <end position="111"/>
    </location>
</feature>
<keyword evidence="1" id="KW-0547">Nucleotide-binding</keyword>